<dbReference type="GO" id="GO:0033014">
    <property type="term" value="P:tetrapyrrole biosynthetic process"/>
    <property type="evidence" value="ECO:0007669"/>
    <property type="project" value="InterPro"/>
</dbReference>
<dbReference type="CDD" id="cd06578">
    <property type="entry name" value="HemD"/>
    <property type="match status" value="1"/>
</dbReference>
<dbReference type="InterPro" id="IPR036108">
    <property type="entry name" value="4pyrrol_syn_uPrphyn_synt_sf"/>
</dbReference>
<dbReference type="SUPFAM" id="SSF69618">
    <property type="entry name" value="HemD-like"/>
    <property type="match status" value="1"/>
</dbReference>
<name>A0A844AUY3_9RHOB</name>
<dbReference type="AlphaFoldDB" id="A0A844AUY3"/>
<proteinExistence type="predicted"/>
<dbReference type="Gene3D" id="3.40.50.10090">
    <property type="match status" value="2"/>
</dbReference>
<keyword evidence="3" id="KW-1185">Reference proteome</keyword>
<feature type="domain" description="Tetrapyrrole biosynthesis uroporphyrinogen III synthase" evidence="1">
    <location>
        <begin position="68"/>
        <end position="262"/>
    </location>
</feature>
<comment type="caution">
    <text evidence="2">The sequence shown here is derived from an EMBL/GenBank/DDBJ whole genome shotgun (WGS) entry which is preliminary data.</text>
</comment>
<organism evidence="2 3">
    <name type="scientific">Tritonibacter aquimaris</name>
    <dbReference type="NCBI Taxonomy" id="2663379"/>
    <lineage>
        <taxon>Bacteria</taxon>
        <taxon>Pseudomonadati</taxon>
        <taxon>Pseudomonadota</taxon>
        <taxon>Alphaproteobacteria</taxon>
        <taxon>Rhodobacterales</taxon>
        <taxon>Paracoccaceae</taxon>
        <taxon>Tritonibacter</taxon>
    </lineage>
</organism>
<evidence type="ECO:0000259" key="1">
    <source>
        <dbReference type="Pfam" id="PF02602"/>
    </source>
</evidence>
<accession>A0A844AUY3</accession>
<sequence length="282" mass="30845">MSSQLLSIPSTVKLSVIVLPLHPIGPGATTISACKQSREVLMVCLLLTRPAAASQRFWEQLPAELRSQVNPVFSPLLKIEPLVQELDISTCDAVIFTSSNGADIASRSTALRKMAYCVGERTAEQARALGWRATCLGRTADELVASLSKEEAPKVLLHLHGRHTRGHIVARLRAAGHSCAGMEIYDQQAQELTAEAKDCLEDGQLCLVPLFSPRSSQQFVYECTETKHVYFVALSTAVAEPLNSLGYRGLKIAQMPDVMSMIKSVCDVTNELLQLERSQRAQ</sequence>
<dbReference type="EMBL" id="WIXK01000002">
    <property type="protein sequence ID" value="MQY41821.1"/>
    <property type="molecule type" value="Genomic_DNA"/>
</dbReference>
<reference evidence="2 3" key="1">
    <citation type="submission" date="2019-10" db="EMBL/GenBank/DDBJ databases">
        <title>Epibacterium sp. nov., isolated from seawater.</title>
        <authorList>
            <person name="Zhang X."/>
            <person name="Li N."/>
        </authorList>
    </citation>
    <scope>NUCLEOTIDE SEQUENCE [LARGE SCALE GENOMIC DNA]</scope>
    <source>
        <strain evidence="2 3">SM1969</strain>
    </source>
</reference>
<gene>
    <name evidence="2" type="ORF">GG681_04160</name>
</gene>
<dbReference type="InterPro" id="IPR003754">
    <property type="entry name" value="4pyrrol_synth_uPrphyn_synth"/>
</dbReference>
<dbReference type="Pfam" id="PF02602">
    <property type="entry name" value="HEM4"/>
    <property type="match status" value="1"/>
</dbReference>
<dbReference type="Proteomes" id="UP000436694">
    <property type="component" value="Unassembled WGS sequence"/>
</dbReference>
<evidence type="ECO:0000313" key="3">
    <source>
        <dbReference type="Proteomes" id="UP000436694"/>
    </source>
</evidence>
<dbReference type="GO" id="GO:0004852">
    <property type="term" value="F:uroporphyrinogen-III synthase activity"/>
    <property type="evidence" value="ECO:0007669"/>
    <property type="project" value="InterPro"/>
</dbReference>
<evidence type="ECO:0000313" key="2">
    <source>
        <dbReference type="EMBL" id="MQY41821.1"/>
    </source>
</evidence>
<protein>
    <submittedName>
        <fullName evidence="2">Uroporphyrinogen-III synthase</fullName>
    </submittedName>
</protein>